<proteinExistence type="predicted"/>
<accession>A0A2V1P127</accession>
<reference evidence="2" key="1">
    <citation type="submission" date="2018-05" db="EMBL/GenBank/DDBJ databases">
        <authorList>
            <person name="Du Z."/>
            <person name="Wang X."/>
        </authorList>
    </citation>
    <scope>NUCLEOTIDE SEQUENCE [LARGE SCALE GENOMIC DNA]</scope>
    <source>
        <strain evidence="2">WDS4C29</strain>
    </source>
</reference>
<protein>
    <submittedName>
        <fullName evidence="1">Uncharacterized protein</fullName>
    </submittedName>
</protein>
<comment type="caution">
    <text evidence="1">The sequence shown here is derived from an EMBL/GenBank/DDBJ whole genome shotgun (WGS) entry which is preliminary data.</text>
</comment>
<evidence type="ECO:0000313" key="2">
    <source>
        <dbReference type="Proteomes" id="UP000245293"/>
    </source>
</evidence>
<name>A0A2V1P127_9RHOB</name>
<gene>
    <name evidence="1" type="ORF">DFK10_15810</name>
</gene>
<sequence>MERKVIKTAVTIFVNADNMKSARHAIRNKLIESVLPSKYPIRITNEFLDQVHQRILRSYPFLEEHIMDGQGTLLFKKDAEIARHLIEMALDENKVILPIHDGFIMQEGDKEFLREAMKDVWSQNYSTTIAIKSE</sequence>
<keyword evidence="2" id="KW-1185">Reference proteome</keyword>
<evidence type="ECO:0000313" key="1">
    <source>
        <dbReference type="EMBL" id="PWG15654.1"/>
    </source>
</evidence>
<dbReference type="EMBL" id="QETF01000028">
    <property type="protein sequence ID" value="PWG15654.1"/>
    <property type="molecule type" value="Genomic_DNA"/>
</dbReference>
<organism evidence="1 2">
    <name type="scientific">Salibaculum griseiflavum</name>
    <dbReference type="NCBI Taxonomy" id="1914409"/>
    <lineage>
        <taxon>Bacteria</taxon>
        <taxon>Pseudomonadati</taxon>
        <taxon>Pseudomonadota</taxon>
        <taxon>Alphaproteobacteria</taxon>
        <taxon>Rhodobacterales</taxon>
        <taxon>Roseobacteraceae</taxon>
        <taxon>Salibaculum</taxon>
    </lineage>
</organism>
<dbReference type="Proteomes" id="UP000245293">
    <property type="component" value="Unassembled WGS sequence"/>
</dbReference>
<dbReference type="AlphaFoldDB" id="A0A2V1P127"/>